<comment type="caution">
    <text evidence="1">The sequence shown here is derived from an EMBL/GenBank/DDBJ whole genome shotgun (WGS) entry which is preliminary data.</text>
</comment>
<proteinExistence type="predicted"/>
<evidence type="ECO:0008006" key="3">
    <source>
        <dbReference type="Google" id="ProtNLM"/>
    </source>
</evidence>
<dbReference type="Proteomes" id="UP001270362">
    <property type="component" value="Unassembled WGS sequence"/>
</dbReference>
<keyword evidence="2" id="KW-1185">Reference proteome</keyword>
<dbReference type="AlphaFoldDB" id="A0AAE1C801"/>
<protein>
    <recommendedName>
        <fullName evidence="3">Fungal N-terminal domain-containing protein</fullName>
    </recommendedName>
</protein>
<evidence type="ECO:0000313" key="1">
    <source>
        <dbReference type="EMBL" id="KAK3682249.1"/>
    </source>
</evidence>
<sequence length="90" mass="9924">MADPLSIADSVPALLSVAGKVYTSISMVESSVADAPDSLRAALTAADEMRMTLVSFKELMERLSGLPRERKEMIRLTYLVITFRESVILF</sequence>
<organism evidence="1 2">
    <name type="scientific">Podospora appendiculata</name>
    <dbReference type="NCBI Taxonomy" id="314037"/>
    <lineage>
        <taxon>Eukaryota</taxon>
        <taxon>Fungi</taxon>
        <taxon>Dikarya</taxon>
        <taxon>Ascomycota</taxon>
        <taxon>Pezizomycotina</taxon>
        <taxon>Sordariomycetes</taxon>
        <taxon>Sordariomycetidae</taxon>
        <taxon>Sordariales</taxon>
        <taxon>Podosporaceae</taxon>
        <taxon>Podospora</taxon>
    </lineage>
</organism>
<reference evidence="1" key="1">
    <citation type="journal article" date="2023" name="Mol. Phylogenet. Evol.">
        <title>Genome-scale phylogeny and comparative genomics of the fungal order Sordariales.</title>
        <authorList>
            <person name="Hensen N."/>
            <person name="Bonometti L."/>
            <person name="Westerberg I."/>
            <person name="Brannstrom I.O."/>
            <person name="Guillou S."/>
            <person name="Cros-Aarteil S."/>
            <person name="Calhoun S."/>
            <person name="Haridas S."/>
            <person name="Kuo A."/>
            <person name="Mondo S."/>
            <person name="Pangilinan J."/>
            <person name="Riley R."/>
            <person name="LaButti K."/>
            <person name="Andreopoulos B."/>
            <person name="Lipzen A."/>
            <person name="Chen C."/>
            <person name="Yan M."/>
            <person name="Daum C."/>
            <person name="Ng V."/>
            <person name="Clum A."/>
            <person name="Steindorff A."/>
            <person name="Ohm R.A."/>
            <person name="Martin F."/>
            <person name="Silar P."/>
            <person name="Natvig D.O."/>
            <person name="Lalanne C."/>
            <person name="Gautier V."/>
            <person name="Ament-Velasquez S.L."/>
            <person name="Kruys A."/>
            <person name="Hutchinson M.I."/>
            <person name="Powell A.J."/>
            <person name="Barry K."/>
            <person name="Miller A.N."/>
            <person name="Grigoriev I.V."/>
            <person name="Debuchy R."/>
            <person name="Gladieux P."/>
            <person name="Hiltunen Thoren M."/>
            <person name="Johannesson H."/>
        </authorList>
    </citation>
    <scope>NUCLEOTIDE SEQUENCE</scope>
    <source>
        <strain evidence="1">CBS 314.62</strain>
    </source>
</reference>
<gene>
    <name evidence="1" type="ORF">B0T22DRAFT_470649</name>
</gene>
<reference evidence="1" key="2">
    <citation type="submission" date="2023-06" db="EMBL/GenBank/DDBJ databases">
        <authorList>
            <consortium name="Lawrence Berkeley National Laboratory"/>
            <person name="Haridas S."/>
            <person name="Hensen N."/>
            <person name="Bonometti L."/>
            <person name="Westerberg I."/>
            <person name="Brannstrom I.O."/>
            <person name="Guillou S."/>
            <person name="Cros-Aarteil S."/>
            <person name="Calhoun S."/>
            <person name="Kuo A."/>
            <person name="Mondo S."/>
            <person name="Pangilinan J."/>
            <person name="Riley R."/>
            <person name="Labutti K."/>
            <person name="Andreopoulos B."/>
            <person name="Lipzen A."/>
            <person name="Chen C."/>
            <person name="Yanf M."/>
            <person name="Daum C."/>
            <person name="Ng V."/>
            <person name="Clum A."/>
            <person name="Steindorff A."/>
            <person name="Ohm R."/>
            <person name="Martin F."/>
            <person name="Silar P."/>
            <person name="Natvig D."/>
            <person name="Lalanne C."/>
            <person name="Gautier V."/>
            <person name="Ament-Velasquez S.L."/>
            <person name="Kruys A."/>
            <person name="Hutchinson M.I."/>
            <person name="Powell A.J."/>
            <person name="Barry K."/>
            <person name="Miller A.N."/>
            <person name="Grigoriev I.V."/>
            <person name="Debuchy R."/>
            <person name="Gladieux P."/>
            <person name="Thoren M.H."/>
            <person name="Johannesson H."/>
        </authorList>
    </citation>
    <scope>NUCLEOTIDE SEQUENCE</scope>
    <source>
        <strain evidence="1">CBS 314.62</strain>
    </source>
</reference>
<evidence type="ECO:0000313" key="2">
    <source>
        <dbReference type="Proteomes" id="UP001270362"/>
    </source>
</evidence>
<name>A0AAE1C801_9PEZI</name>
<dbReference type="EMBL" id="JAULSO010000005">
    <property type="protein sequence ID" value="KAK3682249.1"/>
    <property type="molecule type" value="Genomic_DNA"/>
</dbReference>
<accession>A0AAE1C801</accession>